<name>G0NCT0_CAEBE</name>
<evidence type="ECO:0000313" key="1">
    <source>
        <dbReference type="EMBL" id="EGT57618.1"/>
    </source>
</evidence>
<dbReference type="HOGENOM" id="CLU_061036_0_0_1"/>
<keyword evidence="2" id="KW-1185">Reference proteome</keyword>
<accession>G0NCT0</accession>
<protein>
    <recommendedName>
        <fullName evidence="3">F-box associated domain-containing protein</fullName>
    </recommendedName>
</protein>
<organism evidence="2">
    <name type="scientific">Caenorhabditis brenneri</name>
    <name type="common">Nematode worm</name>
    <dbReference type="NCBI Taxonomy" id="135651"/>
    <lineage>
        <taxon>Eukaryota</taxon>
        <taxon>Metazoa</taxon>
        <taxon>Ecdysozoa</taxon>
        <taxon>Nematoda</taxon>
        <taxon>Chromadorea</taxon>
        <taxon>Rhabditida</taxon>
        <taxon>Rhabditina</taxon>
        <taxon>Rhabditomorpha</taxon>
        <taxon>Rhabditoidea</taxon>
        <taxon>Rhabditidae</taxon>
        <taxon>Peloderinae</taxon>
        <taxon>Caenorhabditis</taxon>
    </lineage>
</organism>
<reference evidence="2" key="1">
    <citation type="submission" date="2011-07" db="EMBL/GenBank/DDBJ databases">
        <authorList>
            <consortium name="Caenorhabditis brenneri Sequencing and Analysis Consortium"/>
            <person name="Wilson R.K."/>
        </authorList>
    </citation>
    <scope>NUCLEOTIDE SEQUENCE [LARGE SCALE GENOMIC DNA]</scope>
    <source>
        <strain evidence="2">PB2801</strain>
    </source>
</reference>
<evidence type="ECO:0008006" key="3">
    <source>
        <dbReference type="Google" id="ProtNLM"/>
    </source>
</evidence>
<dbReference type="AlphaFoldDB" id="G0NCT0"/>
<proteinExistence type="predicted"/>
<sequence>MSALSKKSRNMVKYYLNRQRGEIEYFMKGGFIWIHRNRSYKDYSPEKDLVEMRTDGEHYELRWSDGVYSEPVLKIPVKRRTVRGMDPGPQKDMFEFVAEMFPKPVLHIDFPAWGDLEVFTDTINFMKSLNATVKTMKVGEESWISDRMMKAVLNECSDVKSLTIRSIATSFRFFDDLLDHPPFKFDFFKLRCADWVTKDRLIHLFLKCKKVFLSNFRMNYNDQELTEICEKWLEAPEAEHLEIKSSLNFFESIGRLPGAVPIKEVQLFDGYDEYGFYGGGLSFPPGKCYKMEKANGTPAIVYHERSCIVFRTDFHSVVVRE</sequence>
<evidence type="ECO:0000313" key="2">
    <source>
        <dbReference type="Proteomes" id="UP000008068"/>
    </source>
</evidence>
<gene>
    <name evidence="1" type="ORF">CAEBREN_23133</name>
</gene>
<dbReference type="OMA" id="HERSCIV"/>
<dbReference type="Proteomes" id="UP000008068">
    <property type="component" value="Unassembled WGS sequence"/>
</dbReference>
<dbReference type="EMBL" id="GL379863">
    <property type="protein sequence ID" value="EGT57618.1"/>
    <property type="molecule type" value="Genomic_DNA"/>
</dbReference>
<dbReference type="InParanoid" id="G0NCT0"/>
<dbReference type="PANTHER" id="PTHR21503">
    <property type="entry name" value="F-BOX-CONTAINING HYPOTHETICAL PROTEIN C.ELEGANS"/>
    <property type="match status" value="1"/>
</dbReference>
<dbReference type="PANTHER" id="PTHR21503:SF8">
    <property type="entry name" value="F-BOX ASSOCIATED DOMAIN-CONTAINING PROTEIN-RELATED"/>
    <property type="match status" value="1"/>
</dbReference>